<dbReference type="CDD" id="cd10917">
    <property type="entry name" value="CE4_NodB_like_6s_7s"/>
    <property type="match status" value="1"/>
</dbReference>
<organism evidence="5 6">
    <name type="scientific">Paenibacillus yanchengensis</name>
    <dbReference type="NCBI Taxonomy" id="2035833"/>
    <lineage>
        <taxon>Bacteria</taxon>
        <taxon>Bacillati</taxon>
        <taxon>Bacillota</taxon>
        <taxon>Bacilli</taxon>
        <taxon>Bacillales</taxon>
        <taxon>Paenibacillaceae</taxon>
        <taxon>Paenibacillus</taxon>
    </lineage>
</organism>
<name>A0ABW4YPY0_9BACL</name>
<dbReference type="EMBL" id="JBHUHO010000046">
    <property type="protein sequence ID" value="MFD2117743.1"/>
    <property type="molecule type" value="Genomic_DNA"/>
</dbReference>
<dbReference type="PROSITE" id="PS51677">
    <property type="entry name" value="NODB"/>
    <property type="match status" value="1"/>
</dbReference>
<dbReference type="GO" id="GO:0016787">
    <property type="term" value="F:hydrolase activity"/>
    <property type="evidence" value="ECO:0007669"/>
    <property type="project" value="UniProtKB-KW"/>
</dbReference>
<evidence type="ECO:0000256" key="2">
    <source>
        <dbReference type="ARBA" id="ARBA00022801"/>
    </source>
</evidence>
<dbReference type="Pfam" id="PF01522">
    <property type="entry name" value="Polysacc_deac_1"/>
    <property type="match status" value="1"/>
</dbReference>
<protein>
    <submittedName>
        <fullName evidence="5">Polysaccharide deacetylase family protein</fullName>
        <ecNumber evidence="5">3.-.-.-</ecNumber>
    </submittedName>
</protein>
<dbReference type="InterPro" id="IPR050248">
    <property type="entry name" value="Polysacc_deacetylase_ArnD"/>
</dbReference>
<evidence type="ECO:0000256" key="3">
    <source>
        <dbReference type="SAM" id="MobiDB-lite"/>
    </source>
</evidence>
<keyword evidence="1" id="KW-0479">Metal-binding</keyword>
<accession>A0ABW4YPY0</accession>
<evidence type="ECO:0000259" key="4">
    <source>
        <dbReference type="PROSITE" id="PS51677"/>
    </source>
</evidence>
<evidence type="ECO:0000256" key="1">
    <source>
        <dbReference type="ARBA" id="ARBA00022723"/>
    </source>
</evidence>
<dbReference type="Gene3D" id="3.20.20.370">
    <property type="entry name" value="Glycoside hydrolase/deacetylase"/>
    <property type="match status" value="1"/>
</dbReference>
<keyword evidence="2 5" id="KW-0378">Hydrolase</keyword>
<keyword evidence="6" id="KW-1185">Reference proteome</keyword>
<dbReference type="InterPro" id="IPR011330">
    <property type="entry name" value="Glyco_hydro/deAcase_b/a-brl"/>
</dbReference>
<dbReference type="EC" id="3.-.-.-" evidence="5"/>
<dbReference type="RefSeq" id="WP_377774989.1">
    <property type="nucleotide sequence ID" value="NZ_JBHUHO010000046.1"/>
</dbReference>
<dbReference type="Proteomes" id="UP001597362">
    <property type="component" value="Unassembled WGS sequence"/>
</dbReference>
<dbReference type="PANTHER" id="PTHR10587">
    <property type="entry name" value="GLYCOSYL TRANSFERASE-RELATED"/>
    <property type="match status" value="1"/>
</dbReference>
<gene>
    <name evidence="5" type="ORF">ACFSJH_18595</name>
</gene>
<sequence>MSRLMQRHIRQIGTLLRVSLAILLLCAVVWHVTPTTSAANGDNYNYLSSPDRKVPKQQRSPQKSNTKRDTTRKETISWQQLQQMFPQHYFLHGTRDKRQVALSFDDAPDHRFTPQVLDILATYNVKANFFIVGERAKANPELVKRMIDDGHEIGNHSYNHALLTKLTLAEYQQQIMETNRILKKITGYSPRFIRPPYGEVNKQQLKWSAEENFIIVNWDVDSEDWKNNPSSEQVMMNINRTLKPGSIILQHAGGGSGQSLMGTIEALPELIEMLQKEDYQIVLISELINKSPIR</sequence>
<dbReference type="InterPro" id="IPR002509">
    <property type="entry name" value="NODB_dom"/>
</dbReference>
<proteinExistence type="predicted"/>
<reference evidence="6" key="1">
    <citation type="journal article" date="2019" name="Int. J. Syst. Evol. Microbiol.">
        <title>The Global Catalogue of Microorganisms (GCM) 10K type strain sequencing project: providing services to taxonomists for standard genome sequencing and annotation.</title>
        <authorList>
            <consortium name="The Broad Institute Genomics Platform"/>
            <consortium name="The Broad Institute Genome Sequencing Center for Infectious Disease"/>
            <person name="Wu L."/>
            <person name="Ma J."/>
        </authorList>
    </citation>
    <scope>NUCLEOTIDE SEQUENCE [LARGE SCALE GENOMIC DNA]</scope>
    <source>
        <strain evidence="6">GH52</strain>
    </source>
</reference>
<dbReference type="PANTHER" id="PTHR10587:SF133">
    <property type="entry name" value="CHITIN DEACETYLASE 1-RELATED"/>
    <property type="match status" value="1"/>
</dbReference>
<evidence type="ECO:0000313" key="6">
    <source>
        <dbReference type="Proteomes" id="UP001597362"/>
    </source>
</evidence>
<feature type="domain" description="NodB homology" evidence="4">
    <location>
        <begin position="98"/>
        <end position="282"/>
    </location>
</feature>
<evidence type="ECO:0000313" key="5">
    <source>
        <dbReference type="EMBL" id="MFD2117743.1"/>
    </source>
</evidence>
<comment type="caution">
    <text evidence="5">The sequence shown here is derived from an EMBL/GenBank/DDBJ whole genome shotgun (WGS) entry which is preliminary data.</text>
</comment>
<dbReference type="SUPFAM" id="SSF88713">
    <property type="entry name" value="Glycoside hydrolase/deacetylase"/>
    <property type="match status" value="1"/>
</dbReference>
<feature type="region of interest" description="Disordered" evidence="3">
    <location>
        <begin position="41"/>
        <end position="73"/>
    </location>
</feature>